<feature type="transmembrane region" description="Helical" evidence="1">
    <location>
        <begin position="12"/>
        <end position="45"/>
    </location>
</feature>
<keyword evidence="1" id="KW-0812">Transmembrane</keyword>
<evidence type="ECO:0000313" key="2">
    <source>
        <dbReference type="EMBL" id="GFH13160.1"/>
    </source>
</evidence>
<reference evidence="2 3" key="1">
    <citation type="submission" date="2020-02" db="EMBL/GenBank/DDBJ databases">
        <title>Draft genome sequence of Haematococcus lacustris strain NIES-144.</title>
        <authorList>
            <person name="Morimoto D."/>
            <person name="Nakagawa S."/>
            <person name="Yoshida T."/>
            <person name="Sawayama S."/>
        </authorList>
    </citation>
    <scope>NUCLEOTIDE SEQUENCE [LARGE SCALE GENOMIC DNA]</scope>
    <source>
        <strain evidence="2 3">NIES-144</strain>
    </source>
</reference>
<accession>A0A699YTK9</accession>
<protein>
    <submittedName>
        <fullName evidence="2">Uncharacterized protein</fullName>
    </submittedName>
</protein>
<evidence type="ECO:0000313" key="3">
    <source>
        <dbReference type="Proteomes" id="UP000485058"/>
    </source>
</evidence>
<evidence type="ECO:0000256" key="1">
    <source>
        <dbReference type="SAM" id="Phobius"/>
    </source>
</evidence>
<name>A0A699YTK9_HAELA</name>
<gene>
    <name evidence="2" type="ORF">HaLaN_08991</name>
</gene>
<sequence>MEALVRDKGADLVLVTTLGTVLGCIVDLAPFGGSSAAGISAGYLLTIME</sequence>
<dbReference type="EMBL" id="BLLF01000583">
    <property type="protein sequence ID" value="GFH13160.1"/>
    <property type="molecule type" value="Genomic_DNA"/>
</dbReference>
<proteinExistence type="predicted"/>
<keyword evidence="1" id="KW-0472">Membrane</keyword>
<dbReference type="PROSITE" id="PS51257">
    <property type="entry name" value="PROKAR_LIPOPROTEIN"/>
    <property type="match status" value="1"/>
</dbReference>
<keyword evidence="1" id="KW-1133">Transmembrane helix</keyword>
<keyword evidence="3" id="KW-1185">Reference proteome</keyword>
<dbReference type="AlphaFoldDB" id="A0A699YTK9"/>
<dbReference type="Proteomes" id="UP000485058">
    <property type="component" value="Unassembled WGS sequence"/>
</dbReference>
<comment type="caution">
    <text evidence="2">The sequence shown here is derived from an EMBL/GenBank/DDBJ whole genome shotgun (WGS) entry which is preliminary data.</text>
</comment>
<organism evidence="2 3">
    <name type="scientific">Haematococcus lacustris</name>
    <name type="common">Green alga</name>
    <name type="synonym">Haematococcus pluvialis</name>
    <dbReference type="NCBI Taxonomy" id="44745"/>
    <lineage>
        <taxon>Eukaryota</taxon>
        <taxon>Viridiplantae</taxon>
        <taxon>Chlorophyta</taxon>
        <taxon>core chlorophytes</taxon>
        <taxon>Chlorophyceae</taxon>
        <taxon>CS clade</taxon>
        <taxon>Chlamydomonadales</taxon>
        <taxon>Haematococcaceae</taxon>
        <taxon>Haematococcus</taxon>
    </lineage>
</organism>